<evidence type="ECO:0000313" key="2">
    <source>
        <dbReference type="Proteomes" id="UP001524499"/>
    </source>
</evidence>
<dbReference type="Proteomes" id="UP001524499">
    <property type="component" value="Unassembled WGS sequence"/>
</dbReference>
<protein>
    <submittedName>
        <fullName evidence="1">FlhC family transcriptional regulator</fullName>
    </submittedName>
</protein>
<keyword evidence="2" id="KW-1185">Reference proteome</keyword>
<sequence length="78" mass="9150">MSNVEFCKTFPGHIRERRPFGKIRPANFTEAWVITEAFQVGMVKLRYCSRCHHDFLIIYDSNFKPVCQMCAMKNKSST</sequence>
<reference evidence="1 2" key="1">
    <citation type="submission" date="2022-07" db="EMBL/GenBank/DDBJ databases">
        <title>Methylomonas rivi sp. nov., Methylomonas rosea sp. nov., Methylomonas aureus sp. nov. and Methylomonas subterranea sp. nov., four novel methanotrophs isolated from a freshwater creek and the deep terrestrial subsurface.</title>
        <authorList>
            <person name="Abin C."/>
            <person name="Sankaranarayanan K."/>
            <person name="Garner C."/>
            <person name="Sindelar R."/>
            <person name="Kotary K."/>
            <person name="Garner R."/>
            <person name="Barclay S."/>
            <person name="Lawson P."/>
            <person name="Krumholz L."/>
        </authorList>
    </citation>
    <scope>NUCLEOTIDE SEQUENCE [LARGE SCALE GENOMIC DNA]</scope>
    <source>
        <strain evidence="1 2">SURF-2</strain>
    </source>
</reference>
<dbReference type="SUPFAM" id="SSF160930">
    <property type="entry name" value="FlhC-like"/>
    <property type="match status" value="1"/>
</dbReference>
<dbReference type="EMBL" id="JANIBJ010000079">
    <property type="protein sequence ID" value="MCQ8106453.1"/>
    <property type="molecule type" value="Genomic_DNA"/>
</dbReference>
<comment type="caution">
    <text evidence="1">The sequence shown here is derived from an EMBL/GenBank/DDBJ whole genome shotgun (WGS) entry which is preliminary data.</text>
</comment>
<gene>
    <name evidence="1" type="ORF">NP590_20310</name>
</gene>
<accession>A0ABT1TLV9</accession>
<name>A0ABT1TLV9_9GAMM</name>
<proteinExistence type="predicted"/>
<organism evidence="1 2">
    <name type="scientific">Methylomonas subterranea</name>
    <dbReference type="NCBI Taxonomy" id="2952225"/>
    <lineage>
        <taxon>Bacteria</taxon>
        <taxon>Pseudomonadati</taxon>
        <taxon>Pseudomonadota</taxon>
        <taxon>Gammaproteobacteria</taxon>
        <taxon>Methylococcales</taxon>
        <taxon>Methylococcaceae</taxon>
        <taxon>Methylomonas</taxon>
    </lineage>
</organism>
<evidence type="ECO:0000313" key="1">
    <source>
        <dbReference type="EMBL" id="MCQ8106453.1"/>
    </source>
</evidence>